<dbReference type="RefSeq" id="WP_019822277.1">
    <property type="nucleotide sequence ID" value="NZ_AJZD02000269.1"/>
</dbReference>
<reference evidence="1 2" key="1">
    <citation type="journal article" date="2012" name="Science">
        <title>Ecological populations of bacteria act as socially cohesive units of antibiotic production and resistance.</title>
        <authorList>
            <person name="Cordero O.X."/>
            <person name="Wildschutte H."/>
            <person name="Kirkup B."/>
            <person name="Proehl S."/>
            <person name="Ngo L."/>
            <person name="Hussain F."/>
            <person name="Le Roux F."/>
            <person name="Mincer T."/>
            <person name="Polz M.F."/>
        </authorList>
    </citation>
    <scope>NUCLEOTIDE SEQUENCE [LARGE SCALE GENOMIC DNA]</scope>
    <source>
        <strain evidence="1 2">12E03</strain>
    </source>
</reference>
<comment type="caution">
    <text evidence="1">The sequence shown here is derived from an EMBL/GenBank/DDBJ whole genome shotgun (WGS) entry which is preliminary data.</text>
</comment>
<dbReference type="Proteomes" id="UP000094802">
    <property type="component" value="Unassembled WGS sequence"/>
</dbReference>
<evidence type="ECO:0000313" key="2">
    <source>
        <dbReference type="Proteomes" id="UP000094802"/>
    </source>
</evidence>
<organism evidence="1 2">
    <name type="scientific">Vibrio splendidus 12E03</name>
    <dbReference type="NCBI Taxonomy" id="1191305"/>
    <lineage>
        <taxon>Bacteria</taxon>
        <taxon>Pseudomonadati</taxon>
        <taxon>Pseudomonadota</taxon>
        <taxon>Gammaproteobacteria</taxon>
        <taxon>Vibrionales</taxon>
        <taxon>Vibrionaceae</taxon>
        <taxon>Vibrio</taxon>
    </lineage>
</organism>
<evidence type="ECO:0000313" key="1">
    <source>
        <dbReference type="EMBL" id="OEF88303.1"/>
    </source>
</evidence>
<protein>
    <submittedName>
        <fullName evidence="1">Uncharacterized protein</fullName>
    </submittedName>
</protein>
<dbReference type="OrthoDB" id="6636474at2"/>
<dbReference type="AlphaFoldDB" id="A0A1E5FE20"/>
<name>A0A1E5FE20_VIBSP</name>
<accession>A0A1E5FE20</accession>
<sequence>MHKVDIHNLDDIIAKIAEQNATLDLNSIDFSGLYPEIGIKLIGDENRLNGTLNSTICKGLADFHNDFLKAYCIIKYNSDNLKQLKQDERQKLEFVYTVNPGCTDILVAAKDFCDSLKQAVDSVTKDMTGPQKTALFLVAVLSVGGYFAFDSYNERLKAEATAQKETTIAQTTAQKEVSLAGIEHDRMDKLVGALEKSIESNNAANERALKFKAQADKAYQGMVKQSLAAGATEIQYRGATKVTLDQDDAKEMISKNKQQLVTHNGVRAVEIASARWTDDGNLSVTARTENGDSVFLMSVDTTYVEQSEVDILINDGFGKKEVIYVNGSYKVRGGIVEKAIASGISKEKPLESEDAK</sequence>
<dbReference type="EMBL" id="AJZD02000269">
    <property type="protein sequence ID" value="OEF88303.1"/>
    <property type="molecule type" value="Genomic_DNA"/>
</dbReference>
<proteinExistence type="predicted"/>
<gene>
    <name evidence="1" type="ORF">A142_23295</name>
</gene>